<gene>
    <name evidence="1" type="ORF">D4L85_18140</name>
</gene>
<organism evidence="1 2">
    <name type="scientific">Chryseolinea soli</name>
    <dbReference type="NCBI Taxonomy" id="2321403"/>
    <lineage>
        <taxon>Bacteria</taxon>
        <taxon>Pseudomonadati</taxon>
        <taxon>Bacteroidota</taxon>
        <taxon>Cytophagia</taxon>
        <taxon>Cytophagales</taxon>
        <taxon>Fulvivirgaceae</taxon>
        <taxon>Chryseolinea</taxon>
    </lineage>
</organism>
<reference evidence="2" key="1">
    <citation type="submission" date="2018-09" db="EMBL/GenBank/DDBJ databases">
        <title>Chryseolinea sp. KIS68-18 isolated from soil.</title>
        <authorList>
            <person name="Weon H.-Y."/>
            <person name="Kwon S.-W."/>
            <person name="Lee S.A."/>
        </authorList>
    </citation>
    <scope>NUCLEOTIDE SEQUENCE [LARGE SCALE GENOMIC DNA]</scope>
    <source>
        <strain evidence="2">KIS68-18</strain>
    </source>
</reference>
<name>A0A385SQ14_9BACT</name>
<dbReference type="KEGG" id="chk:D4L85_18140"/>
<accession>A0A385SQ14</accession>
<protein>
    <submittedName>
        <fullName evidence="1">Uncharacterized protein</fullName>
    </submittedName>
</protein>
<dbReference type="AlphaFoldDB" id="A0A385SQ14"/>
<evidence type="ECO:0000313" key="2">
    <source>
        <dbReference type="Proteomes" id="UP000266183"/>
    </source>
</evidence>
<proteinExistence type="predicted"/>
<evidence type="ECO:0000313" key="1">
    <source>
        <dbReference type="EMBL" id="AYB32371.1"/>
    </source>
</evidence>
<dbReference type="EMBL" id="CP032382">
    <property type="protein sequence ID" value="AYB32371.1"/>
    <property type="molecule type" value="Genomic_DNA"/>
</dbReference>
<sequence>MIESAGITIDDSISPVEKIIINLIDLLAHPIPKTMRLILTCLTIVISANLAGQQLRGKINYTRTNPISSIIWVTATDINKPKSKPLSVRSDSLGYFNLFVNKSSEYQLSISGVFEPDTTFNIKLKKDSTVEIKIDYPPKICPYEKTKLTGICPTGNHKDNVIPIVYGLVAGPKSFFRKVKKGKIELGGCVVTGCDPNWHCKTHDRRF</sequence>
<dbReference type="Proteomes" id="UP000266183">
    <property type="component" value="Chromosome"/>
</dbReference>
<keyword evidence="2" id="KW-1185">Reference proteome</keyword>